<name>K8X471_9GAMM</name>
<evidence type="ECO:0000313" key="3">
    <source>
        <dbReference type="Proteomes" id="UP000009336"/>
    </source>
</evidence>
<dbReference type="STRING" id="1141662.OOA_05276"/>
<dbReference type="eggNOG" id="COG5339">
    <property type="taxonomic scope" value="Bacteria"/>
</dbReference>
<dbReference type="RefSeq" id="WP_008911089.1">
    <property type="nucleotide sequence ID" value="NZ_KB233222.1"/>
</dbReference>
<reference evidence="2 3" key="1">
    <citation type="journal article" date="2012" name="BMC Genomics">
        <title>Comparative genomics of bacteria in the genus Providencia isolated from wild Drosophila melanogaster.</title>
        <authorList>
            <person name="Galac M.R."/>
            <person name="Lazzaro B.P."/>
        </authorList>
    </citation>
    <scope>NUCLEOTIDE SEQUENCE [LARGE SCALE GENOMIC DNA]</scope>
    <source>
        <strain evidence="2 3">DSM 19968</strain>
    </source>
</reference>
<organism evidence="2 3">
    <name type="scientific">Providencia burhodogranariea DSM 19968</name>
    <dbReference type="NCBI Taxonomy" id="1141662"/>
    <lineage>
        <taxon>Bacteria</taxon>
        <taxon>Pseudomonadati</taxon>
        <taxon>Pseudomonadota</taxon>
        <taxon>Gammaproteobacteria</taxon>
        <taxon>Enterobacterales</taxon>
        <taxon>Morganellaceae</taxon>
        <taxon>Providencia</taxon>
    </lineage>
</organism>
<feature type="region of interest" description="Disordered" evidence="1">
    <location>
        <begin position="513"/>
        <end position="548"/>
    </location>
</feature>
<gene>
    <name evidence="2" type="ORF">OOA_05276</name>
</gene>
<dbReference type="InterPro" id="IPR010352">
    <property type="entry name" value="DUF945"/>
</dbReference>
<dbReference type="EMBL" id="AKKL01000015">
    <property type="protein sequence ID" value="EKT63245.1"/>
    <property type="molecule type" value="Genomic_DNA"/>
</dbReference>
<comment type="caution">
    <text evidence="2">The sequence shown here is derived from an EMBL/GenBank/DDBJ whole genome shotgun (WGS) entry which is preliminary data.</text>
</comment>
<accession>K8X471</accession>
<dbReference type="HOGENOM" id="CLU_029683_0_0_6"/>
<dbReference type="Pfam" id="PF06097">
    <property type="entry name" value="DUF945"/>
    <property type="match status" value="1"/>
</dbReference>
<proteinExistence type="predicted"/>
<sequence>MKKSLVAIGVIVAVGAVWTGASWYTGSKVEAELNKVIGNTNDFFAANAPDAGVKFKVENFNRGVFSSQANIVITSSDSSAADEAIVFNTNIDHGPFPLSQVAKFNLLPKLAAAHIELANNATTKELFEATKGKSFVSGTAVIGYSKNINSNLDLLPIEYTKEDANISFSGSKLVFNTSSDLAKVDASLITDNLVIQNAAKTEGMELKGLKLSSDVTKSQYGFYTGTQEFVIADTNLNIPNTQFSFKNLVIGSDTALENENVKGNISYSIDELKALEQNLGAGKVVLSIDKLDAKALGKFVEQYNKALADGLASGSPSDAAEQIAIDMMTKTLPELLQSKPTFSISPAYWKNDAGQSSFDLSMTFNKWDQDEITALAMSNKVDEAVKSLLTSLDFNLVLNKPMTVELMSQISILDRGVPVDATTKKQYLEQATAEFSQAQVMLTSDMFSSPFEEMFMTDEERAEKAKQKKSPWMVEKDNDLTMTIKFAGNDISFNADKYTLAEFLTKMKIMSSPEDNMGYDEEDMTAPQNDVEEAPAPEAGADVAKPAN</sequence>
<keyword evidence="3" id="KW-1185">Reference proteome</keyword>
<evidence type="ECO:0000313" key="2">
    <source>
        <dbReference type="EMBL" id="EKT63245.1"/>
    </source>
</evidence>
<protein>
    <recommendedName>
        <fullName evidence="4">YdgA family protein</fullName>
    </recommendedName>
</protein>
<evidence type="ECO:0000256" key="1">
    <source>
        <dbReference type="SAM" id="MobiDB-lite"/>
    </source>
</evidence>
<dbReference type="Proteomes" id="UP000009336">
    <property type="component" value="Unassembled WGS sequence"/>
</dbReference>
<dbReference type="PATRIC" id="fig|1141662.3.peg.1070"/>
<dbReference type="AlphaFoldDB" id="K8X471"/>
<feature type="compositionally biased region" description="Acidic residues" evidence="1">
    <location>
        <begin position="517"/>
        <end position="535"/>
    </location>
</feature>
<evidence type="ECO:0008006" key="4">
    <source>
        <dbReference type="Google" id="ProtNLM"/>
    </source>
</evidence>